<keyword evidence="4" id="KW-0378">Hydrolase</keyword>
<name>A0A9X3Z7R3_9PROT</name>
<reference evidence="4" key="1">
    <citation type="submission" date="2022-08" db="EMBL/GenBank/DDBJ databases">
        <authorList>
            <person name="Vandamme P."/>
            <person name="Hettiarachchi A."/>
            <person name="Peeters C."/>
            <person name="Cnockaert M."/>
            <person name="Carlier A."/>
        </authorList>
    </citation>
    <scope>NUCLEOTIDE SEQUENCE</scope>
    <source>
        <strain evidence="4">LMG 31809</strain>
    </source>
</reference>
<dbReference type="GO" id="GO:0008408">
    <property type="term" value="F:3'-5' exonuclease activity"/>
    <property type="evidence" value="ECO:0007669"/>
    <property type="project" value="TreeGrafter"/>
</dbReference>
<dbReference type="GO" id="GO:0005829">
    <property type="term" value="C:cytosol"/>
    <property type="evidence" value="ECO:0007669"/>
    <property type="project" value="TreeGrafter"/>
</dbReference>
<sequence length="169" mass="18693">MTTFTAIDFETANNARDSACAIGLVRVEQGKIVAEAVHLIRPPSLEFRFTWVHGITRDDVADAPDFATLWPEIAPFFEGVDFISAHNARFDRGVLEGCCDTYGLTPPPLPYLCTVDLARKMWNLRPTKLPDVCRYLAIPLDHHRADSDSRACAAIVIAALEDGWQHAAA</sequence>
<dbReference type="PANTHER" id="PTHR30231">
    <property type="entry name" value="DNA POLYMERASE III SUBUNIT EPSILON"/>
    <property type="match status" value="1"/>
</dbReference>
<comment type="caution">
    <text evidence="4">The sequence shown here is derived from an EMBL/GenBank/DDBJ whole genome shotgun (WGS) entry which is preliminary data.</text>
</comment>
<dbReference type="FunFam" id="3.30.420.10:FF:000045">
    <property type="entry name" value="3'-5' exonuclease DinG"/>
    <property type="match status" value="1"/>
</dbReference>
<organism evidence="4 5">
    <name type="scientific">Govanella unica</name>
    <dbReference type="NCBI Taxonomy" id="2975056"/>
    <lineage>
        <taxon>Bacteria</taxon>
        <taxon>Pseudomonadati</taxon>
        <taxon>Pseudomonadota</taxon>
        <taxon>Alphaproteobacteria</taxon>
        <taxon>Emcibacterales</taxon>
        <taxon>Govanellaceae</taxon>
        <taxon>Govanella</taxon>
    </lineage>
</organism>
<reference evidence="4" key="2">
    <citation type="journal article" date="2023" name="Syst. Appl. Microbiol.">
        <title>Govania unica gen. nov., sp. nov., a rare biosphere bacterium that represents a novel family in the class Alphaproteobacteria.</title>
        <authorList>
            <person name="Vandamme P."/>
            <person name="Peeters C."/>
            <person name="Hettiarachchi A."/>
            <person name="Cnockaert M."/>
            <person name="Carlier A."/>
        </authorList>
    </citation>
    <scope>NUCLEOTIDE SEQUENCE</scope>
    <source>
        <strain evidence="4">LMG 31809</strain>
    </source>
</reference>
<evidence type="ECO:0000313" key="4">
    <source>
        <dbReference type="EMBL" id="MDA5194505.1"/>
    </source>
</evidence>
<comment type="subunit">
    <text evidence="2">DNA polymerase III contains a core (composed of alpha, epsilon and theta chains) that associates with a tau subunit. This core dimerizes to form the POLIII' complex. PolIII' associates with the gamma complex (composed of gamma, delta, delta', psi and chi chains) and with the beta chain to form the complete DNA polymerase III complex.</text>
</comment>
<feature type="domain" description="Exonuclease" evidence="3">
    <location>
        <begin position="3"/>
        <end position="165"/>
    </location>
</feature>
<dbReference type="Pfam" id="PF00929">
    <property type="entry name" value="RNase_T"/>
    <property type="match status" value="1"/>
</dbReference>
<dbReference type="InterPro" id="IPR012337">
    <property type="entry name" value="RNaseH-like_sf"/>
</dbReference>
<keyword evidence="4" id="KW-0269">Exonuclease</keyword>
<keyword evidence="4" id="KW-0540">Nuclease</keyword>
<evidence type="ECO:0000256" key="2">
    <source>
        <dbReference type="ARBA" id="ARBA00026073"/>
    </source>
</evidence>
<dbReference type="SMART" id="SM00479">
    <property type="entry name" value="EXOIII"/>
    <property type="match status" value="1"/>
</dbReference>
<dbReference type="CDD" id="cd06130">
    <property type="entry name" value="DNA_pol_III_epsilon_like"/>
    <property type="match status" value="1"/>
</dbReference>
<dbReference type="Gene3D" id="3.30.420.10">
    <property type="entry name" value="Ribonuclease H-like superfamily/Ribonuclease H"/>
    <property type="match status" value="1"/>
</dbReference>
<proteinExistence type="predicted"/>
<comment type="function">
    <text evidence="1">DNA polymerase III is a complex, multichain enzyme responsible for most of the replicative synthesis in bacteria. The epsilon subunit contain the editing function and is a proofreading 3'-5' exonuclease.</text>
</comment>
<dbReference type="InterPro" id="IPR036397">
    <property type="entry name" value="RNaseH_sf"/>
</dbReference>
<dbReference type="GO" id="GO:0006259">
    <property type="term" value="P:DNA metabolic process"/>
    <property type="evidence" value="ECO:0007669"/>
    <property type="project" value="UniProtKB-ARBA"/>
</dbReference>
<accession>A0A9X3Z7R3</accession>
<dbReference type="AlphaFoldDB" id="A0A9X3Z7R3"/>
<dbReference type="Proteomes" id="UP001141619">
    <property type="component" value="Unassembled WGS sequence"/>
</dbReference>
<dbReference type="EMBL" id="JANWOI010000004">
    <property type="protein sequence ID" value="MDA5194505.1"/>
    <property type="molecule type" value="Genomic_DNA"/>
</dbReference>
<dbReference type="GO" id="GO:0003676">
    <property type="term" value="F:nucleic acid binding"/>
    <property type="evidence" value="ECO:0007669"/>
    <property type="project" value="InterPro"/>
</dbReference>
<keyword evidence="5" id="KW-1185">Reference proteome</keyword>
<protein>
    <submittedName>
        <fullName evidence="4">3'-5' exonuclease</fullName>
    </submittedName>
</protein>
<dbReference type="PANTHER" id="PTHR30231:SF42">
    <property type="entry name" value="EXONUCLEASE"/>
    <property type="match status" value="1"/>
</dbReference>
<evidence type="ECO:0000313" key="5">
    <source>
        <dbReference type="Proteomes" id="UP001141619"/>
    </source>
</evidence>
<dbReference type="InterPro" id="IPR013520">
    <property type="entry name" value="Ribonucl_H"/>
</dbReference>
<evidence type="ECO:0000256" key="1">
    <source>
        <dbReference type="ARBA" id="ARBA00025483"/>
    </source>
</evidence>
<gene>
    <name evidence="4" type="ORF">NYP16_11140</name>
</gene>
<dbReference type="RefSeq" id="WP_274944210.1">
    <property type="nucleotide sequence ID" value="NZ_JANWOI010000004.1"/>
</dbReference>
<evidence type="ECO:0000259" key="3">
    <source>
        <dbReference type="SMART" id="SM00479"/>
    </source>
</evidence>
<dbReference type="SUPFAM" id="SSF53098">
    <property type="entry name" value="Ribonuclease H-like"/>
    <property type="match status" value="1"/>
</dbReference>